<evidence type="ECO:0008006" key="3">
    <source>
        <dbReference type="Google" id="ProtNLM"/>
    </source>
</evidence>
<organism evidence="1 2">
    <name type="scientific">Flagellimonas lutaonensis</name>
    <dbReference type="NCBI Taxonomy" id="516051"/>
    <lineage>
        <taxon>Bacteria</taxon>
        <taxon>Pseudomonadati</taxon>
        <taxon>Bacteroidota</taxon>
        <taxon>Flavobacteriia</taxon>
        <taxon>Flavobacteriales</taxon>
        <taxon>Flavobacteriaceae</taxon>
        <taxon>Flagellimonas</taxon>
    </lineage>
</organism>
<keyword evidence="2" id="KW-1185">Reference proteome</keyword>
<accession>A0A0D5YUL7</accession>
<reference evidence="1 2" key="1">
    <citation type="submission" date="2015-03" db="EMBL/GenBank/DDBJ databases">
        <title>Complete genome sequence of Muricauda lutaonensis CC-HSB-11T, isolated from a coastal hot spring.</title>
        <authorList>
            <person name="Kim K.M."/>
        </authorList>
    </citation>
    <scope>NUCLEOTIDE SEQUENCE [LARGE SCALE GENOMIC DNA]</scope>
    <source>
        <strain evidence="1 2">CC-HSB-11</strain>
    </source>
</reference>
<name>A0A0D5YUL7_9FLAO</name>
<dbReference type="STRING" id="516051.VC82_1981"/>
<dbReference type="RefSeq" id="WP_045802223.1">
    <property type="nucleotide sequence ID" value="NZ_CP011071.1"/>
</dbReference>
<dbReference type="Proteomes" id="UP000032726">
    <property type="component" value="Chromosome"/>
</dbReference>
<dbReference type="Pfam" id="PF13618">
    <property type="entry name" value="Gluconate_2-dh3"/>
    <property type="match status" value="1"/>
</dbReference>
<gene>
    <name evidence="1" type="ORF">VC82_1981</name>
</gene>
<proteinExistence type="predicted"/>
<dbReference type="AlphaFoldDB" id="A0A0D5YUL7"/>
<sequence>METEKIDRKHFLKSLALLGGGALVVPTVLLQSCKAEPRAWSSLSQADISLLDALGETILPKMGDLPGAKDVEIGEYIVTMVQDCLAAEDQDVFLNGLTTIESLSFERSGDSFEKMDGGQQLALLSELQEEAIVFAEAHENSDPPQVHYFALLKDLVVSGYFSSELGMTQAREYLPIPQRFDGCIDYDEENDKPWAL</sequence>
<dbReference type="OrthoDB" id="6385145at2"/>
<evidence type="ECO:0000313" key="1">
    <source>
        <dbReference type="EMBL" id="AKA35584.1"/>
    </source>
</evidence>
<evidence type="ECO:0000313" key="2">
    <source>
        <dbReference type="Proteomes" id="UP000032726"/>
    </source>
</evidence>
<dbReference type="EMBL" id="CP011071">
    <property type="protein sequence ID" value="AKA35584.1"/>
    <property type="molecule type" value="Genomic_DNA"/>
</dbReference>
<dbReference type="KEGG" id="mlt:VC82_1981"/>
<protein>
    <recommendedName>
        <fullName evidence="3">Twin-arginine translocation pathway signal</fullName>
    </recommendedName>
</protein>
<dbReference type="InterPro" id="IPR027056">
    <property type="entry name" value="Gluconate_2DH_su3"/>
</dbReference>
<dbReference type="HOGENOM" id="CLU_089930_0_1_10"/>
<dbReference type="PROSITE" id="PS51257">
    <property type="entry name" value="PROKAR_LIPOPROTEIN"/>
    <property type="match status" value="1"/>
</dbReference>